<dbReference type="GO" id="GO:0032259">
    <property type="term" value="P:methylation"/>
    <property type="evidence" value="ECO:0007669"/>
    <property type="project" value="UniProtKB-KW"/>
</dbReference>
<dbReference type="Proteomes" id="UP000591071">
    <property type="component" value="Unassembled WGS sequence"/>
</dbReference>
<keyword evidence="5 6" id="KW-0949">S-adenosyl-L-methionine</keyword>
<evidence type="ECO:0000256" key="3">
    <source>
        <dbReference type="ARBA" id="ARBA00022603"/>
    </source>
</evidence>
<comment type="catalytic activity">
    <reaction evidence="6">
        <text>L-lysyl-[protein] + 3 S-adenosyl-L-methionine = N(6),N(6),N(6)-trimethyl-L-lysyl-[protein] + 3 S-adenosyl-L-homocysteine + 3 H(+)</text>
        <dbReference type="Rhea" id="RHEA:54192"/>
        <dbReference type="Rhea" id="RHEA-COMP:9752"/>
        <dbReference type="Rhea" id="RHEA-COMP:13826"/>
        <dbReference type="ChEBI" id="CHEBI:15378"/>
        <dbReference type="ChEBI" id="CHEBI:29969"/>
        <dbReference type="ChEBI" id="CHEBI:57856"/>
        <dbReference type="ChEBI" id="CHEBI:59789"/>
        <dbReference type="ChEBI" id="CHEBI:61961"/>
    </reaction>
</comment>
<comment type="function">
    <text evidence="6">Methylates ribosomal protein L11.</text>
</comment>
<evidence type="ECO:0000313" key="8">
    <source>
        <dbReference type="Proteomes" id="UP000591071"/>
    </source>
</evidence>
<feature type="binding site" evidence="6">
    <location>
        <position position="160"/>
    </location>
    <ligand>
        <name>S-adenosyl-L-methionine</name>
        <dbReference type="ChEBI" id="CHEBI:59789"/>
    </ligand>
</feature>
<dbReference type="EMBL" id="JABAFG010000017">
    <property type="protein sequence ID" value="NME28963.1"/>
    <property type="molecule type" value="Genomic_DNA"/>
</dbReference>
<name>A0A848C346_9FIRM</name>
<evidence type="ECO:0000256" key="1">
    <source>
        <dbReference type="ARBA" id="ARBA00009741"/>
    </source>
</evidence>
<reference evidence="7 8" key="1">
    <citation type="submission" date="2020-04" db="EMBL/GenBank/DDBJ databases">
        <authorList>
            <person name="Hitch T.C.A."/>
            <person name="Wylensek D."/>
            <person name="Clavel T."/>
        </authorList>
    </citation>
    <scope>NUCLEOTIDE SEQUENCE [LARGE SCALE GENOMIC DNA]</scope>
    <source>
        <strain evidence="7 8">Oil-RF-744-FAT-WT-6-1</strain>
    </source>
</reference>
<evidence type="ECO:0000256" key="4">
    <source>
        <dbReference type="ARBA" id="ARBA00022679"/>
    </source>
</evidence>
<comment type="caution">
    <text evidence="7">The sequence shown here is derived from an EMBL/GenBank/DDBJ whole genome shotgun (WGS) entry which is preliminary data.</text>
</comment>
<dbReference type="Gene3D" id="3.40.50.150">
    <property type="entry name" value="Vaccinia Virus protein VP39"/>
    <property type="match status" value="1"/>
</dbReference>
<evidence type="ECO:0000313" key="7">
    <source>
        <dbReference type="EMBL" id="NME28963.1"/>
    </source>
</evidence>
<dbReference type="InterPro" id="IPR004498">
    <property type="entry name" value="Ribosomal_PrmA_MeTrfase"/>
</dbReference>
<accession>A0A848C346</accession>
<dbReference type="HAMAP" id="MF_00735">
    <property type="entry name" value="Methyltr_PrmA"/>
    <property type="match status" value="1"/>
</dbReference>
<dbReference type="RefSeq" id="WP_170087880.1">
    <property type="nucleotide sequence ID" value="NZ_JABAFG010000017.1"/>
</dbReference>
<dbReference type="CDD" id="cd02440">
    <property type="entry name" value="AdoMet_MTases"/>
    <property type="match status" value="1"/>
</dbReference>
<dbReference type="GO" id="GO:0005737">
    <property type="term" value="C:cytoplasm"/>
    <property type="evidence" value="ECO:0007669"/>
    <property type="project" value="UniProtKB-SubCell"/>
</dbReference>
<dbReference type="Pfam" id="PF06325">
    <property type="entry name" value="PrmA"/>
    <property type="match status" value="1"/>
</dbReference>
<evidence type="ECO:0000256" key="2">
    <source>
        <dbReference type="ARBA" id="ARBA00022490"/>
    </source>
</evidence>
<dbReference type="InterPro" id="IPR050078">
    <property type="entry name" value="Ribosomal_L11_MeTrfase_PrmA"/>
</dbReference>
<sequence length="292" mass="32094">MEYKEIDVFVSPEFTDVVSLILCDCGRQGSVIHDEETYDDLIRITAYFPADDDKAEPAVRQGMKALQERNPSMGRWHIMTRKTSDSDWLYRWQDYFHATKISPRLWVSPSWETAEPGPVEAVIRIDPGVAFGSGLHATTAMCVSYLEQVIQPGQLVYDIGTGTGILAIAAARLGAGHVTAVDLDQKAVDQAVVNVELNELSDCVEVMHSDLLGAISDKGEKADVVTANLVTNAVLSLLPDLGSYTHAGSYVIVSGIIDDRIGEIRDMAGQTGYEWVSDTLQDGWYAVLLRRN</sequence>
<organism evidence="7 8">
    <name type="scientific">Megasphaera hexanoica</name>
    <dbReference type="NCBI Taxonomy" id="1675036"/>
    <lineage>
        <taxon>Bacteria</taxon>
        <taxon>Bacillati</taxon>
        <taxon>Bacillota</taxon>
        <taxon>Negativicutes</taxon>
        <taxon>Veillonellales</taxon>
        <taxon>Veillonellaceae</taxon>
        <taxon>Megasphaera</taxon>
    </lineage>
</organism>
<dbReference type="PIRSF" id="PIRSF000401">
    <property type="entry name" value="RPL11_MTase"/>
    <property type="match status" value="1"/>
</dbReference>
<dbReference type="SUPFAM" id="SSF53335">
    <property type="entry name" value="S-adenosyl-L-methionine-dependent methyltransferases"/>
    <property type="match status" value="1"/>
</dbReference>
<comment type="subcellular location">
    <subcellularLocation>
        <location evidence="6">Cytoplasm</location>
    </subcellularLocation>
</comment>
<dbReference type="EC" id="2.1.1.-" evidence="6"/>
<dbReference type="InterPro" id="IPR029063">
    <property type="entry name" value="SAM-dependent_MTases_sf"/>
</dbReference>
<dbReference type="PANTHER" id="PTHR43648">
    <property type="entry name" value="ELECTRON TRANSFER FLAVOPROTEIN BETA SUBUNIT LYSINE METHYLTRANSFERASE"/>
    <property type="match status" value="1"/>
</dbReference>
<evidence type="ECO:0000256" key="6">
    <source>
        <dbReference type="HAMAP-Rule" id="MF_00735"/>
    </source>
</evidence>
<evidence type="ECO:0000256" key="5">
    <source>
        <dbReference type="ARBA" id="ARBA00022691"/>
    </source>
</evidence>
<dbReference type="PANTHER" id="PTHR43648:SF1">
    <property type="entry name" value="ELECTRON TRANSFER FLAVOPROTEIN BETA SUBUNIT LYSINE METHYLTRANSFERASE"/>
    <property type="match status" value="1"/>
</dbReference>
<gene>
    <name evidence="6" type="primary">prmA</name>
    <name evidence="7" type="ORF">HF872_10080</name>
</gene>
<keyword evidence="2 6" id="KW-0963">Cytoplasm</keyword>
<keyword evidence="3 6" id="KW-0489">Methyltransferase</keyword>
<feature type="binding site" evidence="6">
    <location>
        <position position="139"/>
    </location>
    <ligand>
        <name>S-adenosyl-L-methionine</name>
        <dbReference type="ChEBI" id="CHEBI:59789"/>
    </ligand>
</feature>
<dbReference type="AlphaFoldDB" id="A0A848C346"/>
<feature type="binding site" evidence="6">
    <location>
        <position position="228"/>
    </location>
    <ligand>
        <name>S-adenosyl-L-methionine</name>
        <dbReference type="ChEBI" id="CHEBI:59789"/>
    </ligand>
</feature>
<proteinExistence type="inferred from homology"/>
<comment type="similarity">
    <text evidence="1 6">Belongs to the methyltransferase superfamily. PrmA family.</text>
</comment>
<feature type="binding site" evidence="6">
    <location>
        <position position="182"/>
    </location>
    <ligand>
        <name>S-adenosyl-L-methionine</name>
        <dbReference type="ChEBI" id="CHEBI:59789"/>
    </ligand>
</feature>
<dbReference type="GO" id="GO:0008276">
    <property type="term" value="F:protein methyltransferase activity"/>
    <property type="evidence" value="ECO:0007669"/>
    <property type="project" value="UniProtKB-UniRule"/>
</dbReference>
<protein>
    <recommendedName>
        <fullName evidence="6">Ribosomal protein L11 methyltransferase</fullName>
        <shortName evidence="6">L11 Mtase</shortName>
        <ecNumber evidence="6">2.1.1.-</ecNumber>
    </recommendedName>
</protein>
<keyword evidence="4 6" id="KW-0808">Transferase</keyword>